<dbReference type="Gene3D" id="3.90.180.10">
    <property type="entry name" value="Medium-chain alcohol dehydrogenases, catalytic domain"/>
    <property type="match status" value="1"/>
</dbReference>
<keyword evidence="3 6" id="KW-0479">Metal-binding</keyword>
<accession>A0A1J5N1C0</accession>
<proteinExistence type="inferred from homology"/>
<keyword evidence="5 8" id="KW-0560">Oxidoreductase</keyword>
<name>A0A1J5N1C0_9BACT</name>
<dbReference type="EC" id="1.1.1.14" evidence="8"/>
<dbReference type="InterPro" id="IPR002328">
    <property type="entry name" value="ADH_Zn_CS"/>
</dbReference>
<evidence type="ECO:0000259" key="7">
    <source>
        <dbReference type="SMART" id="SM00829"/>
    </source>
</evidence>
<comment type="caution">
    <text evidence="8">The sequence shown here is derived from an EMBL/GenBank/DDBJ whole genome shotgun (WGS) entry which is preliminary data.</text>
</comment>
<dbReference type="SMART" id="SM00829">
    <property type="entry name" value="PKS_ER"/>
    <property type="match status" value="1"/>
</dbReference>
<keyword evidence="4 6" id="KW-0862">Zinc</keyword>
<dbReference type="Pfam" id="PF00107">
    <property type="entry name" value="ADH_zinc_N"/>
    <property type="match status" value="1"/>
</dbReference>
<dbReference type="InterPro" id="IPR020843">
    <property type="entry name" value="ER"/>
</dbReference>
<dbReference type="GO" id="GO:0008270">
    <property type="term" value="F:zinc ion binding"/>
    <property type="evidence" value="ECO:0007669"/>
    <property type="project" value="InterPro"/>
</dbReference>
<dbReference type="PROSITE" id="PS00059">
    <property type="entry name" value="ADH_ZINC"/>
    <property type="match status" value="1"/>
</dbReference>
<dbReference type="InterPro" id="IPR011032">
    <property type="entry name" value="GroES-like_sf"/>
</dbReference>
<comment type="similarity">
    <text evidence="2 6">Belongs to the zinc-containing alcohol dehydrogenase family.</text>
</comment>
<keyword evidence="9" id="KW-1185">Reference proteome</keyword>
<dbReference type="SUPFAM" id="SSF50129">
    <property type="entry name" value="GroES-like"/>
    <property type="match status" value="1"/>
</dbReference>
<dbReference type="PANTHER" id="PTHR43161">
    <property type="entry name" value="SORBITOL DEHYDROGENASE"/>
    <property type="match status" value="1"/>
</dbReference>
<dbReference type="Pfam" id="PF08240">
    <property type="entry name" value="ADH_N"/>
    <property type="match status" value="1"/>
</dbReference>
<organism evidence="8 9">
    <name type="scientific">Pseudodesulfovibrio hydrargyri</name>
    <dbReference type="NCBI Taxonomy" id="2125990"/>
    <lineage>
        <taxon>Bacteria</taxon>
        <taxon>Pseudomonadati</taxon>
        <taxon>Thermodesulfobacteriota</taxon>
        <taxon>Desulfovibrionia</taxon>
        <taxon>Desulfovibrionales</taxon>
        <taxon>Desulfovibrionaceae</taxon>
    </lineage>
</organism>
<gene>
    <name evidence="8" type="primary">gutB</name>
    <name evidence="8" type="ORF">BerOc1_00390</name>
</gene>
<protein>
    <submittedName>
        <fullName evidence="8">Sorbitol dehydrogenase</fullName>
        <ecNumber evidence="8">1.1.1.14</ecNumber>
    </submittedName>
</protein>
<dbReference type="EMBL" id="LKAQ01000001">
    <property type="protein sequence ID" value="OIQ51924.1"/>
    <property type="molecule type" value="Genomic_DNA"/>
</dbReference>
<dbReference type="Gene3D" id="3.40.50.720">
    <property type="entry name" value="NAD(P)-binding Rossmann-like Domain"/>
    <property type="match status" value="1"/>
</dbReference>
<dbReference type="GO" id="GO:0003939">
    <property type="term" value="F:L-iditol 2-dehydrogenase (NAD+) activity"/>
    <property type="evidence" value="ECO:0007669"/>
    <property type="project" value="UniProtKB-EC"/>
</dbReference>
<dbReference type="Proteomes" id="UP000181901">
    <property type="component" value="Unassembled WGS sequence"/>
</dbReference>
<dbReference type="PANTHER" id="PTHR43161:SF26">
    <property type="entry name" value="GALACTITOL 1-PHOSPHATE 5-DEHYDROGENASE"/>
    <property type="match status" value="1"/>
</dbReference>
<dbReference type="AlphaFoldDB" id="A0A1J5N1C0"/>
<evidence type="ECO:0000256" key="5">
    <source>
        <dbReference type="ARBA" id="ARBA00023002"/>
    </source>
</evidence>
<evidence type="ECO:0000256" key="6">
    <source>
        <dbReference type="RuleBase" id="RU361277"/>
    </source>
</evidence>
<evidence type="ECO:0000313" key="8">
    <source>
        <dbReference type="EMBL" id="OIQ51924.1"/>
    </source>
</evidence>
<reference evidence="8 9" key="1">
    <citation type="submission" date="2015-09" db="EMBL/GenBank/DDBJ databases">
        <title>Genome of Desulfovibrio dechloracetivorans BerOc1, a mercury methylating strain isolated from highly hydrocarbons and metals contaminated coastal sediments.</title>
        <authorList>
            <person name="Goni Urriza M."/>
            <person name="Gassie C."/>
            <person name="Bouchez O."/>
            <person name="Klopp C."/>
            <person name="Ranchou-Peyruse A."/>
            <person name="Remy G."/>
        </authorList>
    </citation>
    <scope>NUCLEOTIDE SEQUENCE [LARGE SCALE GENOMIC DNA]</scope>
    <source>
        <strain evidence="8 9">BerOc1</strain>
    </source>
</reference>
<sequence>MSETMRAAVWHGREDIRVETVPVPPSPPAGWVKIAVQWCGICGSDLHEYVAGPIFIPVDAPHPLTGKQGSLILGHEFTGTVVEVGAGVTKVKVGDMVAPDACQHCGECVTCRAGRYNVCEKLAFTGLHNDGAFARYVNVPAELCFVLPEGVSAEAGAVIEPLATGFKAVREAGSILGETVVVIGAGTIGLGTMMAAKAAGAGKVIVLEMSAARIAKAMECGADVVLNPRECDAVAEVKAMTNGSGADVSFECVGNKMTGPLAVDIIRNAGRAVIVGIFEEASEFNFFSLSGTDKRAIGTLAYTLDDFIGVSALLASGALKAEPLITGRIGLEDIVEKGFLELINNKDENIKILVRLGD</sequence>
<dbReference type="InterPro" id="IPR013149">
    <property type="entry name" value="ADH-like_C"/>
</dbReference>
<feature type="domain" description="Enoyl reductase (ER)" evidence="7">
    <location>
        <begin position="12"/>
        <end position="331"/>
    </location>
</feature>
<evidence type="ECO:0000256" key="3">
    <source>
        <dbReference type="ARBA" id="ARBA00022723"/>
    </source>
</evidence>
<dbReference type="SUPFAM" id="SSF51735">
    <property type="entry name" value="NAD(P)-binding Rossmann-fold domains"/>
    <property type="match status" value="1"/>
</dbReference>
<dbReference type="OrthoDB" id="5484143at2"/>
<evidence type="ECO:0000256" key="4">
    <source>
        <dbReference type="ARBA" id="ARBA00022833"/>
    </source>
</evidence>
<dbReference type="CDD" id="cd08233">
    <property type="entry name" value="butanediol_DH_like"/>
    <property type="match status" value="1"/>
</dbReference>
<dbReference type="InterPro" id="IPR036291">
    <property type="entry name" value="NAD(P)-bd_dom_sf"/>
</dbReference>
<comment type="cofactor">
    <cofactor evidence="1 6">
        <name>Zn(2+)</name>
        <dbReference type="ChEBI" id="CHEBI:29105"/>
    </cofactor>
</comment>
<evidence type="ECO:0000256" key="1">
    <source>
        <dbReference type="ARBA" id="ARBA00001947"/>
    </source>
</evidence>
<evidence type="ECO:0000313" key="9">
    <source>
        <dbReference type="Proteomes" id="UP000181901"/>
    </source>
</evidence>
<evidence type="ECO:0000256" key="2">
    <source>
        <dbReference type="ARBA" id="ARBA00008072"/>
    </source>
</evidence>
<dbReference type="InterPro" id="IPR013154">
    <property type="entry name" value="ADH-like_N"/>
</dbReference>